<reference evidence="3 4" key="1">
    <citation type="submission" date="2019-07" db="EMBL/GenBank/DDBJ databases">
        <title>Novel species isolated from glacier.</title>
        <authorList>
            <person name="Liu Q."/>
            <person name="Xin Y.-H."/>
        </authorList>
    </citation>
    <scope>NUCLEOTIDE SEQUENCE [LARGE SCALE GENOMIC DNA]</scope>
    <source>
        <strain evidence="3 4">LB1R16</strain>
    </source>
</reference>
<comment type="caution">
    <text evidence="3">The sequence shown here is derived from an EMBL/GenBank/DDBJ whole genome shotgun (WGS) entry which is preliminary data.</text>
</comment>
<organism evidence="3 4">
    <name type="scientific">Glacieibacterium frigidum</name>
    <dbReference type="NCBI Taxonomy" id="2593303"/>
    <lineage>
        <taxon>Bacteria</taxon>
        <taxon>Pseudomonadati</taxon>
        <taxon>Pseudomonadota</taxon>
        <taxon>Alphaproteobacteria</taxon>
        <taxon>Sphingomonadales</taxon>
        <taxon>Sphingosinicellaceae</taxon>
        <taxon>Glacieibacterium</taxon>
    </lineage>
</organism>
<dbReference type="Pfam" id="PF02321">
    <property type="entry name" value="OEP"/>
    <property type="match status" value="2"/>
</dbReference>
<dbReference type="OrthoDB" id="9791261at2"/>
<evidence type="ECO:0000313" key="4">
    <source>
        <dbReference type="Proteomes" id="UP000317894"/>
    </source>
</evidence>
<keyword evidence="2" id="KW-0732">Signal</keyword>
<evidence type="ECO:0000313" key="3">
    <source>
        <dbReference type="EMBL" id="TRW14955.1"/>
    </source>
</evidence>
<name>A0A552U9R9_9SPHN</name>
<sequence length="414" mass="44257">MPSLRIRRHSMIFVMRRASIALATLAWSGVASAAPVTLIDALTRADASPRLAAAREQLEAATARARQARVSVNPEVGLTFENLGGTGPYRDFRSTETTLEVSQRLEMGGKRSARVRVARGEVEVARLGLVRTRADIARDVRDAHAALAAAEARLTLADDVIRSARELVRTMGLLVDTGKEPPLRKLRADALLSDATATRAAAEGELSTAQRALAALSGVDSEGLYAVQSQDERPPLAPIDSPGIGERIAAAERDAARARIDLARSDGVPDPVLGGGFRRFSETRNTAFVARVSIPLPIRNRNTDTIAAVRSDSLVADANLAQVRIDAMRARRDAAARLAAADGRLAALGGAGQVQAEEALRIARRGYQAGKFTLIELIDAQTAYNTTRGALIDARLDRARALAALFRADAREEN</sequence>
<dbReference type="GO" id="GO:0015562">
    <property type="term" value="F:efflux transmembrane transporter activity"/>
    <property type="evidence" value="ECO:0007669"/>
    <property type="project" value="InterPro"/>
</dbReference>
<dbReference type="SUPFAM" id="SSF56954">
    <property type="entry name" value="Outer membrane efflux proteins (OEP)"/>
    <property type="match status" value="1"/>
</dbReference>
<evidence type="ECO:0000256" key="1">
    <source>
        <dbReference type="ARBA" id="ARBA00007613"/>
    </source>
</evidence>
<dbReference type="AlphaFoldDB" id="A0A552U9R9"/>
<accession>A0A552U9R9</accession>
<proteinExistence type="inferred from homology"/>
<dbReference type="InterPro" id="IPR003423">
    <property type="entry name" value="OMP_efflux"/>
</dbReference>
<dbReference type="InterPro" id="IPR010131">
    <property type="entry name" value="MdtP/NodT-like"/>
</dbReference>
<feature type="chain" id="PRO_5021805901" evidence="2">
    <location>
        <begin position="34"/>
        <end position="414"/>
    </location>
</feature>
<dbReference type="PANTHER" id="PTHR30203">
    <property type="entry name" value="OUTER MEMBRANE CATION EFFLUX PROTEIN"/>
    <property type="match status" value="1"/>
</dbReference>
<dbReference type="EMBL" id="VJWA01000002">
    <property type="protein sequence ID" value="TRW14955.1"/>
    <property type="molecule type" value="Genomic_DNA"/>
</dbReference>
<evidence type="ECO:0000256" key="2">
    <source>
        <dbReference type="SAM" id="SignalP"/>
    </source>
</evidence>
<keyword evidence="4" id="KW-1185">Reference proteome</keyword>
<feature type="signal peptide" evidence="2">
    <location>
        <begin position="1"/>
        <end position="33"/>
    </location>
</feature>
<protein>
    <submittedName>
        <fullName evidence="3">TolC family protein</fullName>
    </submittedName>
</protein>
<dbReference type="PANTHER" id="PTHR30203:SF24">
    <property type="entry name" value="BLR4935 PROTEIN"/>
    <property type="match status" value="1"/>
</dbReference>
<gene>
    <name evidence="3" type="ORF">FMM06_14945</name>
</gene>
<dbReference type="Proteomes" id="UP000317894">
    <property type="component" value="Unassembled WGS sequence"/>
</dbReference>
<comment type="similarity">
    <text evidence="1">Belongs to the outer membrane factor (OMF) (TC 1.B.17) family.</text>
</comment>
<dbReference type="Gene3D" id="1.20.1600.10">
    <property type="entry name" value="Outer membrane efflux proteins (OEP)"/>
    <property type="match status" value="1"/>
</dbReference>